<keyword evidence="7" id="KW-1185">Reference proteome</keyword>
<feature type="domain" description="WDR90 4th beta-propeller" evidence="5">
    <location>
        <begin position="18"/>
        <end position="251"/>
    </location>
</feature>
<dbReference type="Gene3D" id="2.130.10.10">
    <property type="entry name" value="YVTN repeat-like/Quinoprotein amine dehydrogenase"/>
    <property type="match status" value="1"/>
</dbReference>
<reference evidence="7" key="2">
    <citation type="journal article" date="2013" name="Nat. Genet.">
        <title>The genome of the platyfish, Xiphophorus maculatus, provides insights into evolutionary adaptation and several complex traits.</title>
        <authorList>
            <person name="Schartl M."/>
            <person name="Walter R.B."/>
            <person name="Shen Y."/>
            <person name="Garcia T."/>
            <person name="Catchen J."/>
            <person name="Amores A."/>
            <person name="Braasch I."/>
            <person name="Chalopin D."/>
            <person name="Volff J.N."/>
            <person name="Lesch K.P."/>
            <person name="Bisazza A."/>
            <person name="Minx P."/>
            <person name="Hillier L."/>
            <person name="Wilson R.K."/>
            <person name="Fuerstenberg S."/>
            <person name="Boore J."/>
            <person name="Searle S."/>
            <person name="Postlethwait J.H."/>
            <person name="Warren W.C."/>
        </authorList>
    </citation>
    <scope>NUCLEOTIDE SEQUENCE [LARGE SCALE GENOMIC DNA]</scope>
    <source>
        <strain evidence="7">JP 163 A</strain>
    </source>
</reference>
<reference evidence="7" key="1">
    <citation type="submission" date="2012-01" db="EMBL/GenBank/DDBJ databases">
        <authorList>
            <person name="Walter R."/>
            <person name="Schartl M."/>
            <person name="Warren W."/>
        </authorList>
    </citation>
    <scope>NUCLEOTIDE SEQUENCE [LARGE SCALE GENOMIC DNA]</scope>
    <source>
        <strain evidence="7">JP 163 A</strain>
    </source>
</reference>
<dbReference type="SMART" id="SM00320">
    <property type="entry name" value="WD40"/>
    <property type="match status" value="3"/>
</dbReference>
<sequence length="266" mass="29102">WWSRSELFSLLTLCSAAQVNDVVFSRDESRFATCSQDGSVRVWSTGSFELVVQFQVINQACRCLCWSPSSSSDGSRLAAGYGDGTLRIFQLASTEMEMKLRPHQEAISAITYSASGEKTLPGSKGLVAVSSPISGATIRVIRDHKGAAINSIQSVSEQCKRFGLEGNEMFLVAGADRRVSVWAANWSKEKCDLLDWLSFPAPPSSEEESLPPSLAAFYPADPSLLLYTGYGLKKELSFYSLTKKQVSHSTSCLLLFSSVQIGRNNR</sequence>
<dbReference type="InterPro" id="IPR001680">
    <property type="entry name" value="WD40_rpt"/>
</dbReference>
<dbReference type="STRING" id="8083.ENSXMAP00000030064"/>
<keyword evidence="2" id="KW-0677">Repeat</keyword>
<keyword evidence="1 3" id="KW-0853">WD repeat</keyword>
<reference evidence="6" key="3">
    <citation type="submission" date="2025-08" db="UniProtKB">
        <authorList>
            <consortium name="Ensembl"/>
        </authorList>
    </citation>
    <scope>IDENTIFICATION</scope>
    <source>
        <strain evidence="6">JP 163 A</strain>
    </source>
</reference>
<reference evidence="6" key="4">
    <citation type="submission" date="2025-09" db="UniProtKB">
        <authorList>
            <consortium name="Ensembl"/>
        </authorList>
    </citation>
    <scope>IDENTIFICATION</scope>
    <source>
        <strain evidence="6">JP 163 A</strain>
    </source>
</reference>
<dbReference type="Pfam" id="PF23342">
    <property type="entry name" value="WDR90_beta-prop_4th"/>
    <property type="match status" value="1"/>
</dbReference>
<evidence type="ECO:0000313" key="6">
    <source>
        <dbReference type="Ensembl" id="ENSXMAP00000030064.1"/>
    </source>
</evidence>
<dbReference type="InterPro" id="IPR055440">
    <property type="entry name" value="Beta-prop_WDR90_4th"/>
</dbReference>
<dbReference type="AlphaFoldDB" id="A0A3B5QER2"/>
<feature type="signal peptide" evidence="4">
    <location>
        <begin position="1"/>
        <end position="16"/>
    </location>
</feature>
<protein>
    <recommendedName>
        <fullName evidence="5">WDR90 4th beta-propeller domain-containing protein</fullName>
    </recommendedName>
</protein>
<dbReference type="SUPFAM" id="SSF50978">
    <property type="entry name" value="WD40 repeat-like"/>
    <property type="match status" value="1"/>
</dbReference>
<dbReference type="Proteomes" id="UP000002852">
    <property type="component" value="Unassembled WGS sequence"/>
</dbReference>
<dbReference type="Ensembl" id="ENSXMAT00000021422.1">
    <property type="protein sequence ID" value="ENSXMAP00000030064.1"/>
    <property type="gene ID" value="ENSXMAG00000029871.1"/>
</dbReference>
<evidence type="ECO:0000256" key="3">
    <source>
        <dbReference type="PROSITE-ProRule" id="PRU00221"/>
    </source>
</evidence>
<evidence type="ECO:0000256" key="2">
    <source>
        <dbReference type="ARBA" id="ARBA00022737"/>
    </source>
</evidence>
<keyword evidence="4" id="KW-0732">Signal</keyword>
<organism evidence="6 7">
    <name type="scientific">Xiphophorus maculatus</name>
    <name type="common">Southern platyfish</name>
    <name type="synonym">Platypoecilus maculatus</name>
    <dbReference type="NCBI Taxonomy" id="8083"/>
    <lineage>
        <taxon>Eukaryota</taxon>
        <taxon>Metazoa</taxon>
        <taxon>Chordata</taxon>
        <taxon>Craniata</taxon>
        <taxon>Vertebrata</taxon>
        <taxon>Euteleostomi</taxon>
        <taxon>Actinopterygii</taxon>
        <taxon>Neopterygii</taxon>
        <taxon>Teleostei</taxon>
        <taxon>Neoteleostei</taxon>
        <taxon>Acanthomorphata</taxon>
        <taxon>Ovalentaria</taxon>
        <taxon>Atherinomorphae</taxon>
        <taxon>Cyprinodontiformes</taxon>
        <taxon>Poeciliidae</taxon>
        <taxon>Poeciliinae</taxon>
        <taxon>Xiphophorus</taxon>
    </lineage>
</organism>
<dbReference type="GeneTree" id="ENSGT00940000160173"/>
<dbReference type="InterPro" id="IPR036322">
    <property type="entry name" value="WD40_repeat_dom_sf"/>
</dbReference>
<feature type="chain" id="PRO_5017430431" description="WDR90 4th beta-propeller domain-containing protein" evidence="4">
    <location>
        <begin position="17"/>
        <end position="266"/>
    </location>
</feature>
<evidence type="ECO:0000256" key="1">
    <source>
        <dbReference type="ARBA" id="ARBA00022574"/>
    </source>
</evidence>
<dbReference type="InterPro" id="IPR015943">
    <property type="entry name" value="WD40/YVTN_repeat-like_dom_sf"/>
</dbReference>
<evidence type="ECO:0000259" key="5">
    <source>
        <dbReference type="Pfam" id="PF23342"/>
    </source>
</evidence>
<dbReference type="PANTHER" id="PTHR44019:SF8">
    <property type="entry name" value="POC1 CENTRIOLAR PROTEIN HOMOLOG"/>
    <property type="match status" value="1"/>
</dbReference>
<feature type="repeat" description="WD" evidence="3">
    <location>
        <begin position="19"/>
        <end position="53"/>
    </location>
</feature>
<name>A0A3B5QER2_XIPMA</name>
<dbReference type="OMA" id="AFCPADC"/>
<evidence type="ECO:0000313" key="7">
    <source>
        <dbReference type="Proteomes" id="UP000002852"/>
    </source>
</evidence>
<dbReference type="PANTHER" id="PTHR44019">
    <property type="entry name" value="WD REPEAT-CONTAINING PROTEIN 55"/>
    <property type="match status" value="1"/>
</dbReference>
<dbReference type="InterPro" id="IPR050505">
    <property type="entry name" value="WDR55/POC1"/>
</dbReference>
<dbReference type="InParanoid" id="A0A3B5QER2"/>
<dbReference type="PROSITE" id="PS50082">
    <property type="entry name" value="WD_REPEATS_2"/>
    <property type="match status" value="1"/>
</dbReference>
<accession>A0A3B5QER2</accession>
<proteinExistence type="predicted"/>
<evidence type="ECO:0000256" key="4">
    <source>
        <dbReference type="SAM" id="SignalP"/>
    </source>
</evidence>